<dbReference type="NCBIfam" id="TIGR01930">
    <property type="entry name" value="AcCoA-C-Actrans"/>
    <property type="match status" value="1"/>
</dbReference>
<evidence type="ECO:0000313" key="9">
    <source>
        <dbReference type="Proteomes" id="UP000603708"/>
    </source>
</evidence>
<dbReference type="Pfam" id="PF00108">
    <property type="entry name" value="Thiolase_N"/>
    <property type="match status" value="1"/>
</dbReference>
<feature type="active site" description="Proton acceptor" evidence="4">
    <location>
        <position position="415"/>
    </location>
</feature>
<dbReference type="PANTHER" id="PTHR18919:SF134">
    <property type="entry name" value="BETA-KETOACYL COA THIOLASE FADA3-RELATED"/>
    <property type="match status" value="1"/>
</dbReference>
<evidence type="ECO:0000256" key="2">
    <source>
        <dbReference type="ARBA" id="ARBA00022679"/>
    </source>
</evidence>
<name>A0A919GGI1_9ACTN</name>
<dbReference type="InterPro" id="IPR016039">
    <property type="entry name" value="Thiolase-like"/>
</dbReference>
<evidence type="ECO:0000256" key="4">
    <source>
        <dbReference type="PIRSR" id="PIRSR000429-1"/>
    </source>
</evidence>
<keyword evidence="9" id="KW-1185">Reference proteome</keyword>
<dbReference type="Pfam" id="PF02803">
    <property type="entry name" value="Thiolase_C"/>
    <property type="match status" value="1"/>
</dbReference>
<dbReference type="EMBL" id="BNCD01000014">
    <property type="protein sequence ID" value="GHH83901.1"/>
    <property type="molecule type" value="Genomic_DNA"/>
</dbReference>
<dbReference type="InterPro" id="IPR002155">
    <property type="entry name" value="Thiolase"/>
</dbReference>
<dbReference type="Gene3D" id="3.40.47.10">
    <property type="match status" value="1"/>
</dbReference>
<dbReference type="InterPro" id="IPR020610">
    <property type="entry name" value="Thiolase_AS"/>
</dbReference>
<keyword evidence="2 5" id="KW-0808">Transferase</keyword>
<feature type="active site" description="Acyl-thioester intermediate" evidence="4">
    <location>
        <position position="123"/>
    </location>
</feature>
<reference evidence="8" key="1">
    <citation type="journal article" date="2014" name="Int. J. Syst. Evol. Microbiol.">
        <title>Complete genome sequence of Corynebacterium casei LMG S-19264T (=DSM 44701T), isolated from a smear-ripened cheese.</title>
        <authorList>
            <consortium name="US DOE Joint Genome Institute (JGI-PGF)"/>
            <person name="Walter F."/>
            <person name="Albersmeier A."/>
            <person name="Kalinowski J."/>
            <person name="Ruckert C."/>
        </authorList>
    </citation>
    <scope>NUCLEOTIDE SEQUENCE</scope>
    <source>
        <strain evidence="8">JCM 5069</strain>
    </source>
</reference>
<reference evidence="8" key="2">
    <citation type="submission" date="2020-09" db="EMBL/GenBank/DDBJ databases">
        <authorList>
            <person name="Sun Q."/>
            <person name="Ohkuma M."/>
        </authorList>
    </citation>
    <scope>NUCLEOTIDE SEQUENCE</scope>
    <source>
        <strain evidence="8">JCM 5069</strain>
    </source>
</reference>
<dbReference type="PANTHER" id="PTHR18919">
    <property type="entry name" value="ACETYL-COA C-ACYLTRANSFERASE"/>
    <property type="match status" value="1"/>
</dbReference>
<evidence type="ECO:0000256" key="5">
    <source>
        <dbReference type="RuleBase" id="RU003557"/>
    </source>
</evidence>
<keyword evidence="3 5" id="KW-0012">Acyltransferase</keyword>
<organism evidence="8 9">
    <name type="scientific">Streptomyces sulfonofaciens</name>
    <dbReference type="NCBI Taxonomy" id="68272"/>
    <lineage>
        <taxon>Bacteria</taxon>
        <taxon>Bacillati</taxon>
        <taxon>Actinomycetota</taxon>
        <taxon>Actinomycetes</taxon>
        <taxon>Kitasatosporales</taxon>
        <taxon>Streptomycetaceae</taxon>
        <taxon>Streptomyces</taxon>
    </lineage>
</organism>
<protein>
    <submittedName>
        <fullName evidence="8">Acetyl-CoA acyltransferase</fullName>
    </submittedName>
</protein>
<comment type="similarity">
    <text evidence="1 5">Belongs to the thiolase-like superfamily. Thiolase family.</text>
</comment>
<evidence type="ECO:0000313" key="8">
    <source>
        <dbReference type="EMBL" id="GHH83901.1"/>
    </source>
</evidence>
<dbReference type="InterPro" id="IPR020617">
    <property type="entry name" value="Thiolase_C"/>
</dbReference>
<proteinExistence type="inferred from homology"/>
<dbReference type="InterPro" id="IPR020613">
    <property type="entry name" value="Thiolase_CS"/>
</dbReference>
<feature type="active site" description="Proton acceptor" evidence="4">
    <location>
        <position position="385"/>
    </location>
</feature>
<evidence type="ECO:0000256" key="3">
    <source>
        <dbReference type="ARBA" id="ARBA00023315"/>
    </source>
</evidence>
<dbReference type="AlphaFoldDB" id="A0A919GGI1"/>
<dbReference type="Proteomes" id="UP000603708">
    <property type="component" value="Unassembled WGS sequence"/>
</dbReference>
<evidence type="ECO:0000259" key="6">
    <source>
        <dbReference type="Pfam" id="PF00108"/>
    </source>
</evidence>
<evidence type="ECO:0000259" key="7">
    <source>
        <dbReference type="Pfam" id="PF02803"/>
    </source>
</evidence>
<dbReference type="SUPFAM" id="SSF53901">
    <property type="entry name" value="Thiolase-like"/>
    <property type="match status" value="2"/>
</dbReference>
<dbReference type="PROSITE" id="PS00737">
    <property type="entry name" value="THIOLASE_2"/>
    <property type="match status" value="1"/>
</dbReference>
<gene>
    <name evidence="8" type="primary">fadA</name>
    <name evidence="8" type="ORF">GCM10018793_47120</name>
</gene>
<dbReference type="PROSITE" id="PS00099">
    <property type="entry name" value="THIOLASE_3"/>
    <property type="match status" value="1"/>
</dbReference>
<comment type="caution">
    <text evidence="8">The sequence shown here is derived from an EMBL/GenBank/DDBJ whole genome shotgun (WGS) entry which is preliminary data.</text>
</comment>
<feature type="domain" description="Thiolase C-terminal" evidence="7">
    <location>
        <begin position="303"/>
        <end position="427"/>
    </location>
</feature>
<dbReference type="CDD" id="cd00751">
    <property type="entry name" value="thiolase"/>
    <property type="match status" value="1"/>
</dbReference>
<dbReference type="FunFam" id="3.40.47.10:FF:000010">
    <property type="entry name" value="Acetyl-CoA acetyltransferase (Thiolase)"/>
    <property type="match status" value="1"/>
</dbReference>
<evidence type="ECO:0000256" key="1">
    <source>
        <dbReference type="ARBA" id="ARBA00010982"/>
    </source>
</evidence>
<accession>A0A919GGI1</accession>
<feature type="domain" description="Thiolase N-terminal" evidence="6">
    <location>
        <begin position="39"/>
        <end position="293"/>
    </location>
</feature>
<dbReference type="PIRSF" id="PIRSF000429">
    <property type="entry name" value="Ac-CoA_Ac_transf"/>
    <property type="match status" value="1"/>
</dbReference>
<dbReference type="GO" id="GO:0003988">
    <property type="term" value="F:acetyl-CoA C-acyltransferase activity"/>
    <property type="evidence" value="ECO:0007669"/>
    <property type="project" value="UniProtKB-ARBA"/>
</dbReference>
<sequence>MSQIHMRADPYPYRLNDRQYTYFKISADIVSFDVMSAFVYASARSPFGRFNGALSGVRPDDLAAGAIKAVLAKAPALDPAGIDDVVWGNANGAGEENRNVGRMASLLAGVPESVPGTTVNRLCGSSLDAAMIASRQIEVGDAEVILTGGVESMTRAPWVLPKPGRAFPAADVTAVSTSLGWRLVNPDMPKQWTVSLGEANEQLQEKYGVSRERQDTFAVRSHHRAEAAWRDGFYDDLVVPVPGTESARDEGVRPATSVEVLASLKPVFRPHGTITAGNASPLSDGSSAVLLGSAKAAEAIGLDPIARIVGRGAMALEPQYFGYAPVEAANRALARAGVRWSQVGAVELNEAFAVQSLVCIDAWLALGLRDPEIVNQKGGAIAIGHPLGASGGRVLGTLAKVLVQNKERYGVAAICIGVGQGLAVVIENTAAA</sequence>
<dbReference type="InterPro" id="IPR020616">
    <property type="entry name" value="Thiolase_N"/>
</dbReference>